<evidence type="ECO:0000313" key="1">
    <source>
        <dbReference type="EMBL" id="MBR0649691.1"/>
    </source>
</evidence>
<dbReference type="InterPro" id="IPR045709">
    <property type="entry name" value="DUF6065"/>
</dbReference>
<sequence length="271" mass="30281">MSQDRNAPIVAFHRLIPGIPAPERADRSGLGGLPTRAFRYCDAVTTAAGFGWHITAPLDLSLMWDGHEVLWTCEELEHEWMPLGLGAVQYPHFRARFDEEVPEDIRGFSPPFLTGLPEPGVVQMWTGLFVRTAPGWSLLSRAPANLPRSPHYEQFEGVVEFDKWFGPLFTNIRLTRTDTPVEINQLRPILQVQPIPQFAYADAVMNASTTTDAFTQWGDAEWDLYRESVVAPASVEEHKPGHYAAEVRRQRRGQGCPFAAMAAAREAGPTS</sequence>
<comment type="caution">
    <text evidence="1">The sequence shown here is derived from an EMBL/GenBank/DDBJ whole genome shotgun (WGS) entry which is preliminary data.</text>
</comment>
<accession>A0ABS5EF88</accession>
<dbReference type="Pfam" id="PF19541">
    <property type="entry name" value="DUF6065"/>
    <property type="match status" value="1"/>
</dbReference>
<gene>
    <name evidence="1" type="ORF">GXW78_08460</name>
</gene>
<protein>
    <submittedName>
        <fullName evidence="1">Uncharacterized protein</fullName>
    </submittedName>
</protein>
<dbReference type="Proteomes" id="UP000698752">
    <property type="component" value="Unassembled WGS sequence"/>
</dbReference>
<dbReference type="RefSeq" id="WP_211867854.1">
    <property type="nucleotide sequence ID" value="NZ_JAAEDI010000007.1"/>
</dbReference>
<name>A0ABS5EF88_9PROT</name>
<evidence type="ECO:0000313" key="2">
    <source>
        <dbReference type="Proteomes" id="UP000698752"/>
    </source>
</evidence>
<organism evidence="1 2">
    <name type="scientific">Neoroseomonas terrae</name>
    <dbReference type="NCBI Taxonomy" id="424799"/>
    <lineage>
        <taxon>Bacteria</taxon>
        <taxon>Pseudomonadati</taxon>
        <taxon>Pseudomonadota</taxon>
        <taxon>Alphaproteobacteria</taxon>
        <taxon>Acetobacterales</taxon>
        <taxon>Acetobacteraceae</taxon>
        <taxon>Neoroseomonas</taxon>
    </lineage>
</organism>
<reference evidence="2" key="1">
    <citation type="journal article" date="2021" name="Syst. Appl. Microbiol.">
        <title>Roseomonas hellenica sp. nov., isolated from roots of wild-growing Alkanna tinctoria.</title>
        <authorList>
            <person name="Rat A."/>
            <person name="Naranjo H.D."/>
            <person name="Lebbe L."/>
            <person name="Cnockaert M."/>
            <person name="Krigas N."/>
            <person name="Grigoriadou K."/>
            <person name="Maloupa E."/>
            <person name="Willems A."/>
        </authorList>
    </citation>
    <scope>NUCLEOTIDE SEQUENCE [LARGE SCALE GENOMIC DNA]</scope>
    <source>
        <strain evidence="2">LMG 31159</strain>
    </source>
</reference>
<keyword evidence="2" id="KW-1185">Reference proteome</keyword>
<dbReference type="EMBL" id="JAAEDI010000007">
    <property type="protein sequence ID" value="MBR0649691.1"/>
    <property type="molecule type" value="Genomic_DNA"/>
</dbReference>
<proteinExistence type="predicted"/>